<keyword evidence="7" id="KW-0906">Nuclear pore complex</keyword>
<evidence type="ECO:0000256" key="9">
    <source>
        <dbReference type="ARBA" id="ARBA00060798"/>
    </source>
</evidence>
<evidence type="ECO:0008006" key="14">
    <source>
        <dbReference type="Google" id="ProtNLM"/>
    </source>
</evidence>
<dbReference type="HOGENOM" id="CLU_033371_0_0_1"/>
<sequence>MATFGSAYVQTPAFGANTTGSNIFGTTTTSTAGTLGSFCGFPTSNAATNPTFGTQTTPAGSAFRFGAGTIGGAFGTPASSTAAPAFSSFGLTTTTTAAAAAAPAFNFNPIGTANPTQSFSNLGFGGATGSFAPGSLGTFGAGGGLGAKSSFATGGGFGTGSTFGTATPFAANTGLGSSGFGATSFSGFNQSFNQAPAANPQPNNALTNLATALSCPLVFGDERDVVLAKWNKLQAFWGFGKGYYTTNAPPVDFTPDNPFCRFKAIGYSCIPTAKNKDGLVALPIARKVSDVMAQQQQLVDSLHRILGSRPTLSVCVEGVKPVSENNYYLYLERAPTGASRRIPTSESFGFFNQPNVKTQLTQLGIEGVIPKSAPTKEQLKQYLDNPPLWIDPLLWQQAKLDNPDAEHLIPVPMIGFTELQLRLKFQEQETKLHQSRLNLIGDDISELQRKHANMLSRIAELKRKQLEMGHRVLKVMVKQETNRKCGLAVQADEEQLREQLEGILADLSAPTQFKGRLNELTSQIRMHNQQTLIRVEERYMVDVNLQNDIKQFLKQQQQGLMHLVDVVRSDLDDLRLIESGIKESGHRLL</sequence>
<dbReference type="STRING" id="126957.T1J213"/>
<dbReference type="PANTHER" id="PTHR13000">
    <property type="entry name" value="NUCLEOPORIN P54"/>
    <property type="match status" value="1"/>
</dbReference>
<dbReference type="FunFam" id="1.20.5.490:FF:000003">
    <property type="entry name" value="nucleoporin p54 isoform X1"/>
    <property type="match status" value="1"/>
</dbReference>
<evidence type="ECO:0000259" key="10">
    <source>
        <dbReference type="Pfam" id="PF13874"/>
    </source>
</evidence>
<dbReference type="GO" id="GO:0036228">
    <property type="term" value="P:protein localization to nuclear inner membrane"/>
    <property type="evidence" value="ECO:0007669"/>
    <property type="project" value="TreeGrafter"/>
</dbReference>
<comment type="subcellular location">
    <subcellularLocation>
        <location evidence="1">Nucleus</location>
        <location evidence="1">Nuclear pore complex</location>
    </subcellularLocation>
</comment>
<evidence type="ECO:0000256" key="2">
    <source>
        <dbReference type="ARBA" id="ARBA00022448"/>
    </source>
</evidence>
<dbReference type="eggNOG" id="KOG3091">
    <property type="taxonomic scope" value="Eukaryota"/>
</dbReference>
<keyword evidence="6" id="KW-0811">Translocation</keyword>
<dbReference type="GO" id="GO:0044613">
    <property type="term" value="C:nuclear pore central transport channel"/>
    <property type="evidence" value="ECO:0007669"/>
    <property type="project" value="TreeGrafter"/>
</dbReference>
<dbReference type="PhylomeDB" id="T1J213"/>
<evidence type="ECO:0000256" key="1">
    <source>
        <dbReference type="ARBA" id="ARBA00004567"/>
    </source>
</evidence>
<dbReference type="Gene3D" id="1.20.5.170">
    <property type="match status" value="1"/>
</dbReference>
<dbReference type="InterPro" id="IPR040985">
    <property type="entry name" value="Nup54_C"/>
</dbReference>
<evidence type="ECO:0000256" key="8">
    <source>
        <dbReference type="ARBA" id="ARBA00023242"/>
    </source>
</evidence>
<evidence type="ECO:0000313" key="13">
    <source>
        <dbReference type="Proteomes" id="UP000014500"/>
    </source>
</evidence>
<keyword evidence="13" id="KW-1185">Reference proteome</keyword>
<dbReference type="InterPro" id="IPR024864">
    <property type="entry name" value="Nup54/Nup57/Nup44"/>
</dbReference>
<dbReference type="GO" id="GO:0017056">
    <property type="term" value="F:structural constituent of nuclear pore"/>
    <property type="evidence" value="ECO:0007669"/>
    <property type="project" value="TreeGrafter"/>
</dbReference>
<protein>
    <recommendedName>
        <fullName evidence="14">Nucleoporin Nup54 alpha-helical domain-containing protein</fullName>
    </recommendedName>
</protein>
<keyword evidence="3" id="KW-0677">Repeat</keyword>
<dbReference type="OMA" id="MMQTRLH"/>
<keyword evidence="8" id="KW-0539">Nucleus</keyword>
<dbReference type="Pfam" id="PF18437">
    <property type="entry name" value="Nup54_C"/>
    <property type="match status" value="1"/>
</dbReference>
<dbReference type="EMBL" id="JH431792">
    <property type="status" value="NOT_ANNOTATED_CDS"/>
    <property type="molecule type" value="Genomic_DNA"/>
</dbReference>
<dbReference type="InterPro" id="IPR025712">
    <property type="entry name" value="Nup54_alpha-helical_dom"/>
</dbReference>
<dbReference type="AlphaFoldDB" id="T1J213"/>
<proteinExistence type="inferred from homology"/>
<evidence type="ECO:0000259" key="11">
    <source>
        <dbReference type="Pfam" id="PF18437"/>
    </source>
</evidence>
<evidence type="ECO:0000313" key="12">
    <source>
        <dbReference type="EnsemblMetazoa" id="SMAR007588-PA"/>
    </source>
</evidence>
<accession>T1J213</accession>
<dbReference type="GO" id="GO:0051028">
    <property type="term" value="P:mRNA transport"/>
    <property type="evidence" value="ECO:0007669"/>
    <property type="project" value="UniProtKB-KW"/>
</dbReference>
<feature type="domain" description="Nup54 C-terminal interacting" evidence="11">
    <location>
        <begin position="539"/>
        <end position="577"/>
    </location>
</feature>
<keyword evidence="4" id="KW-0509">mRNA transport</keyword>
<evidence type="ECO:0000256" key="7">
    <source>
        <dbReference type="ARBA" id="ARBA00023132"/>
    </source>
</evidence>
<keyword evidence="2" id="KW-0813">Transport</keyword>
<dbReference type="GO" id="GO:0006999">
    <property type="term" value="P:nuclear pore organization"/>
    <property type="evidence" value="ECO:0007669"/>
    <property type="project" value="TreeGrafter"/>
</dbReference>
<name>T1J213_STRMM</name>
<organism evidence="12 13">
    <name type="scientific">Strigamia maritima</name>
    <name type="common">European centipede</name>
    <name type="synonym">Geophilus maritimus</name>
    <dbReference type="NCBI Taxonomy" id="126957"/>
    <lineage>
        <taxon>Eukaryota</taxon>
        <taxon>Metazoa</taxon>
        <taxon>Ecdysozoa</taxon>
        <taxon>Arthropoda</taxon>
        <taxon>Myriapoda</taxon>
        <taxon>Chilopoda</taxon>
        <taxon>Pleurostigmophora</taxon>
        <taxon>Geophilomorpha</taxon>
        <taxon>Linotaeniidae</taxon>
        <taxon>Strigamia</taxon>
    </lineage>
</organism>
<reference evidence="13" key="1">
    <citation type="submission" date="2011-05" db="EMBL/GenBank/DDBJ databases">
        <authorList>
            <person name="Richards S.R."/>
            <person name="Qu J."/>
            <person name="Jiang H."/>
            <person name="Jhangiani S.N."/>
            <person name="Agravi P."/>
            <person name="Goodspeed R."/>
            <person name="Gross S."/>
            <person name="Mandapat C."/>
            <person name="Jackson L."/>
            <person name="Mathew T."/>
            <person name="Pu L."/>
            <person name="Thornton R."/>
            <person name="Saada N."/>
            <person name="Wilczek-Boney K.B."/>
            <person name="Lee S."/>
            <person name="Kovar C."/>
            <person name="Wu Y."/>
            <person name="Scherer S.E."/>
            <person name="Worley K.C."/>
            <person name="Muzny D.M."/>
            <person name="Gibbs R."/>
        </authorList>
    </citation>
    <scope>NUCLEOTIDE SEQUENCE</scope>
    <source>
        <strain evidence="13">Brora</strain>
    </source>
</reference>
<evidence type="ECO:0000256" key="4">
    <source>
        <dbReference type="ARBA" id="ARBA00022816"/>
    </source>
</evidence>
<dbReference type="Gene3D" id="1.20.5.490">
    <property type="entry name" value="Single helix bin"/>
    <property type="match status" value="1"/>
</dbReference>
<reference evidence="12" key="2">
    <citation type="submission" date="2015-02" db="UniProtKB">
        <authorList>
            <consortium name="EnsemblMetazoa"/>
        </authorList>
    </citation>
    <scope>IDENTIFICATION</scope>
</reference>
<keyword evidence="5" id="KW-0653">Protein transport</keyword>
<evidence type="ECO:0000256" key="3">
    <source>
        <dbReference type="ARBA" id="ARBA00022737"/>
    </source>
</evidence>
<comment type="similarity">
    <text evidence="9">Belongs to the NUP54 family.</text>
</comment>
<evidence type="ECO:0000256" key="5">
    <source>
        <dbReference type="ARBA" id="ARBA00022927"/>
    </source>
</evidence>
<feature type="domain" description="Nucleoporin Nup54 alpha-helical" evidence="10">
    <location>
        <begin position="387"/>
        <end position="523"/>
    </location>
</feature>
<dbReference type="EnsemblMetazoa" id="SMAR007588-RA">
    <property type="protein sequence ID" value="SMAR007588-PA"/>
    <property type="gene ID" value="SMAR007588"/>
</dbReference>
<dbReference type="GO" id="GO:0006607">
    <property type="term" value="P:NLS-bearing protein import into nucleus"/>
    <property type="evidence" value="ECO:0007669"/>
    <property type="project" value="TreeGrafter"/>
</dbReference>
<dbReference type="Proteomes" id="UP000014500">
    <property type="component" value="Unassembled WGS sequence"/>
</dbReference>
<evidence type="ECO:0000256" key="6">
    <source>
        <dbReference type="ARBA" id="ARBA00023010"/>
    </source>
</evidence>
<dbReference type="PANTHER" id="PTHR13000:SF0">
    <property type="entry name" value="NUCLEOPORIN P54"/>
    <property type="match status" value="1"/>
</dbReference>
<dbReference type="Pfam" id="PF13874">
    <property type="entry name" value="Nup54"/>
    <property type="match status" value="1"/>
</dbReference>